<gene>
    <name evidence="1" type="ORF">DHETER_LOCUS10327</name>
</gene>
<accession>A0ACA9NY30</accession>
<proteinExistence type="predicted"/>
<feature type="non-terminal residue" evidence="1">
    <location>
        <position position="184"/>
    </location>
</feature>
<dbReference type="EMBL" id="CAJVPU010019988">
    <property type="protein sequence ID" value="CAG8674383.1"/>
    <property type="molecule type" value="Genomic_DNA"/>
</dbReference>
<keyword evidence="2" id="KW-1185">Reference proteome</keyword>
<evidence type="ECO:0000313" key="2">
    <source>
        <dbReference type="Proteomes" id="UP000789702"/>
    </source>
</evidence>
<comment type="caution">
    <text evidence="1">The sequence shown here is derived from an EMBL/GenBank/DDBJ whole genome shotgun (WGS) entry which is preliminary data.</text>
</comment>
<reference evidence="1" key="1">
    <citation type="submission" date="2021-06" db="EMBL/GenBank/DDBJ databases">
        <authorList>
            <person name="Kallberg Y."/>
            <person name="Tangrot J."/>
            <person name="Rosling A."/>
        </authorList>
    </citation>
    <scope>NUCLEOTIDE SEQUENCE</scope>
    <source>
        <strain evidence="1">IL203A</strain>
    </source>
</reference>
<organism evidence="1 2">
    <name type="scientific">Dentiscutata heterogama</name>
    <dbReference type="NCBI Taxonomy" id="1316150"/>
    <lineage>
        <taxon>Eukaryota</taxon>
        <taxon>Fungi</taxon>
        <taxon>Fungi incertae sedis</taxon>
        <taxon>Mucoromycota</taxon>
        <taxon>Glomeromycotina</taxon>
        <taxon>Glomeromycetes</taxon>
        <taxon>Diversisporales</taxon>
        <taxon>Gigasporaceae</taxon>
        <taxon>Dentiscutata</taxon>
    </lineage>
</organism>
<dbReference type="Proteomes" id="UP000789702">
    <property type="component" value="Unassembled WGS sequence"/>
</dbReference>
<sequence length="184" mass="20716">LEPNHTLATQRLSGRKKNKERLLIVLCANADGSHKIDPLWILEFDRQVGLKYQGQRVLLLLDNCPSHDIGNITLRFTEILSANANSDLQSSLENFRQTTNPVLNDIADTLNILNLLDSIQVEEYLAIPEENIAYEVPSNDQVITELVETFRTNKPINIDLEDEDDSFEAPIVSTNMAIASLKTM</sequence>
<name>A0ACA9NY30_9GLOM</name>
<protein>
    <submittedName>
        <fullName evidence="1">4211_t:CDS:1</fullName>
    </submittedName>
</protein>
<feature type="non-terminal residue" evidence="1">
    <location>
        <position position="1"/>
    </location>
</feature>
<evidence type="ECO:0000313" key="1">
    <source>
        <dbReference type="EMBL" id="CAG8674383.1"/>
    </source>
</evidence>